<dbReference type="GO" id="GO:0008761">
    <property type="term" value="F:UDP-N-acetylglucosamine 2-epimerase activity"/>
    <property type="evidence" value="ECO:0007669"/>
    <property type="project" value="UniProtKB-EC"/>
</dbReference>
<dbReference type="PANTHER" id="PTHR43174">
    <property type="entry name" value="UDP-N-ACETYLGLUCOSAMINE 2-EPIMERASE"/>
    <property type="match status" value="1"/>
</dbReference>
<dbReference type="EMBL" id="JBHRXV010000004">
    <property type="protein sequence ID" value="MFC3712327.1"/>
    <property type="molecule type" value="Genomic_DNA"/>
</dbReference>
<keyword evidence="8" id="KW-1185">Reference proteome</keyword>
<evidence type="ECO:0000256" key="5">
    <source>
        <dbReference type="RuleBase" id="RU003513"/>
    </source>
</evidence>
<evidence type="ECO:0000259" key="6">
    <source>
        <dbReference type="Pfam" id="PF02350"/>
    </source>
</evidence>
<name>A0ABV7XAQ6_9SPHN</name>
<keyword evidence="1 5" id="KW-0413">Isomerase</keyword>
<organism evidence="7 8">
    <name type="scientific">Sphingoaurantiacus capsulatus</name>
    <dbReference type="NCBI Taxonomy" id="1771310"/>
    <lineage>
        <taxon>Bacteria</taxon>
        <taxon>Pseudomonadati</taxon>
        <taxon>Pseudomonadota</taxon>
        <taxon>Alphaproteobacteria</taxon>
        <taxon>Sphingomonadales</taxon>
        <taxon>Sphingosinicellaceae</taxon>
        <taxon>Sphingoaurantiacus</taxon>
    </lineage>
</organism>
<sequence>MAGARRETIKLAPVVRALRARPGLKIPFVTAGVPRNRLAALATLFGLKPDTAIEAPDDLEAARRQLVPLIRDERPDLLLVHGRSAIALAAALAAVDAGSAVAHVEAGLALDGLRDANALAIGRLATLNFAPTGSARERLLAQGATPAGIHVTGSSGVDALHMMIERLESDAGFAAAATLAPAGDGPLVLVTAERGETPLAAVTAVVQAMVMETEARFLFVTDPAQHERLNIVFEGTPRVRIAGRLDYPAFVEAMRHAQVILTDSSGIEEVAPSIGVPVLVMRNSTDRPEGVAAGSAALVGSSATAIAAAATRLLANPAAHAAMANVRSPYGDGLAAWRIAAIIREWIGA</sequence>
<dbReference type="InterPro" id="IPR003331">
    <property type="entry name" value="UDP_GlcNAc_Epimerase_2_dom"/>
</dbReference>
<evidence type="ECO:0000256" key="1">
    <source>
        <dbReference type="ARBA" id="ARBA00023235"/>
    </source>
</evidence>
<gene>
    <name evidence="7" type="primary">wecB</name>
    <name evidence="7" type="ORF">ACFOMD_07090</name>
</gene>
<dbReference type="EC" id="5.1.3.14" evidence="4"/>
<evidence type="ECO:0000313" key="8">
    <source>
        <dbReference type="Proteomes" id="UP001595615"/>
    </source>
</evidence>
<protein>
    <recommendedName>
        <fullName evidence="4">UDP-N-acetylglucosamine 2-epimerase (non-hydrolyzing)</fullName>
        <ecNumber evidence="4">5.1.3.14</ecNumber>
    </recommendedName>
</protein>
<comment type="caution">
    <text evidence="7">The sequence shown here is derived from an EMBL/GenBank/DDBJ whole genome shotgun (WGS) entry which is preliminary data.</text>
</comment>
<comment type="similarity">
    <text evidence="3 5">Belongs to the UDP-N-acetylglucosamine 2-epimerase family.</text>
</comment>
<evidence type="ECO:0000256" key="4">
    <source>
        <dbReference type="ARBA" id="ARBA00038858"/>
    </source>
</evidence>
<dbReference type="Gene3D" id="3.40.50.2000">
    <property type="entry name" value="Glycogen Phosphorylase B"/>
    <property type="match status" value="2"/>
</dbReference>
<comment type="catalytic activity">
    <reaction evidence="2">
        <text>UDP-N-acetyl-alpha-D-glucosamine = UDP-N-acetyl-alpha-D-mannosamine</text>
        <dbReference type="Rhea" id="RHEA:17213"/>
        <dbReference type="ChEBI" id="CHEBI:57705"/>
        <dbReference type="ChEBI" id="CHEBI:68623"/>
        <dbReference type="EC" id="5.1.3.14"/>
    </reaction>
</comment>
<dbReference type="InterPro" id="IPR029767">
    <property type="entry name" value="WecB-like"/>
</dbReference>
<dbReference type="PANTHER" id="PTHR43174:SF2">
    <property type="entry name" value="UDP-N-ACETYLGLUCOSAMINE 2-EPIMERASE"/>
    <property type="match status" value="1"/>
</dbReference>
<evidence type="ECO:0000313" key="7">
    <source>
        <dbReference type="EMBL" id="MFC3712327.1"/>
    </source>
</evidence>
<feature type="domain" description="UDP-N-acetylglucosamine 2-epimerase" evidence="6">
    <location>
        <begin position="65"/>
        <end position="344"/>
    </location>
</feature>
<dbReference type="Proteomes" id="UP001595615">
    <property type="component" value="Unassembled WGS sequence"/>
</dbReference>
<dbReference type="Pfam" id="PF02350">
    <property type="entry name" value="Epimerase_2"/>
    <property type="match status" value="1"/>
</dbReference>
<accession>A0ABV7XAQ6</accession>
<dbReference type="NCBIfam" id="TIGR00236">
    <property type="entry name" value="wecB"/>
    <property type="match status" value="1"/>
</dbReference>
<proteinExistence type="inferred from homology"/>
<reference evidence="8" key="1">
    <citation type="journal article" date="2019" name="Int. J. Syst. Evol. Microbiol.">
        <title>The Global Catalogue of Microorganisms (GCM) 10K type strain sequencing project: providing services to taxonomists for standard genome sequencing and annotation.</title>
        <authorList>
            <consortium name="The Broad Institute Genomics Platform"/>
            <consortium name="The Broad Institute Genome Sequencing Center for Infectious Disease"/>
            <person name="Wu L."/>
            <person name="Ma J."/>
        </authorList>
    </citation>
    <scope>NUCLEOTIDE SEQUENCE [LARGE SCALE GENOMIC DNA]</scope>
    <source>
        <strain evidence="8">KCTC 42644</strain>
    </source>
</reference>
<evidence type="ECO:0000256" key="2">
    <source>
        <dbReference type="ARBA" id="ARBA00036080"/>
    </source>
</evidence>
<dbReference type="RefSeq" id="WP_380858978.1">
    <property type="nucleotide sequence ID" value="NZ_JBHRXV010000004.1"/>
</dbReference>
<dbReference type="SUPFAM" id="SSF53756">
    <property type="entry name" value="UDP-Glycosyltransferase/glycogen phosphorylase"/>
    <property type="match status" value="1"/>
</dbReference>
<evidence type="ECO:0000256" key="3">
    <source>
        <dbReference type="ARBA" id="ARBA00038209"/>
    </source>
</evidence>